<evidence type="ECO:0000313" key="3">
    <source>
        <dbReference type="Proteomes" id="UP001497516"/>
    </source>
</evidence>
<protein>
    <submittedName>
        <fullName evidence="2">Uncharacterized protein</fullName>
    </submittedName>
</protein>
<evidence type="ECO:0000256" key="1">
    <source>
        <dbReference type="SAM" id="MobiDB-lite"/>
    </source>
</evidence>
<feature type="region of interest" description="Disordered" evidence="1">
    <location>
        <begin position="1"/>
        <end position="46"/>
    </location>
</feature>
<accession>A0AAV2E0G1</accession>
<dbReference type="Proteomes" id="UP001497516">
    <property type="component" value="Chromosome 3"/>
</dbReference>
<keyword evidence="3" id="KW-1185">Reference proteome</keyword>
<reference evidence="2 3" key="1">
    <citation type="submission" date="2024-04" db="EMBL/GenBank/DDBJ databases">
        <authorList>
            <person name="Fracassetti M."/>
        </authorList>
    </citation>
    <scope>NUCLEOTIDE SEQUENCE [LARGE SCALE GENOMIC DNA]</scope>
</reference>
<evidence type="ECO:0000313" key="2">
    <source>
        <dbReference type="EMBL" id="CAL1379406.1"/>
    </source>
</evidence>
<proteinExistence type="predicted"/>
<dbReference type="AlphaFoldDB" id="A0AAV2E0G1"/>
<dbReference type="EMBL" id="OZ034816">
    <property type="protein sequence ID" value="CAL1379406.1"/>
    <property type="molecule type" value="Genomic_DNA"/>
</dbReference>
<sequence>MGALGPRRPPETAALGPRRPPETAARGCGDGAAGRATRQRRATRPPVVGELGGAVVGQCRDESRRRRRVAVVGGATGGVALLGGG</sequence>
<gene>
    <name evidence="2" type="ORF">LTRI10_LOCUS20927</name>
</gene>
<name>A0AAV2E0G1_9ROSI</name>
<organism evidence="2 3">
    <name type="scientific">Linum trigynum</name>
    <dbReference type="NCBI Taxonomy" id="586398"/>
    <lineage>
        <taxon>Eukaryota</taxon>
        <taxon>Viridiplantae</taxon>
        <taxon>Streptophyta</taxon>
        <taxon>Embryophyta</taxon>
        <taxon>Tracheophyta</taxon>
        <taxon>Spermatophyta</taxon>
        <taxon>Magnoliopsida</taxon>
        <taxon>eudicotyledons</taxon>
        <taxon>Gunneridae</taxon>
        <taxon>Pentapetalae</taxon>
        <taxon>rosids</taxon>
        <taxon>fabids</taxon>
        <taxon>Malpighiales</taxon>
        <taxon>Linaceae</taxon>
        <taxon>Linum</taxon>
    </lineage>
</organism>